<dbReference type="Proteomes" id="UP001589619">
    <property type="component" value="Unassembled WGS sequence"/>
</dbReference>
<feature type="compositionally biased region" description="Basic and acidic residues" evidence="1">
    <location>
        <begin position="1"/>
        <end position="14"/>
    </location>
</feature>
<evidence type="ECO:0000313" key="3">
    <source>
        <dbReference type="Proteomes" id="UP001589619"/>
    </source>
</evidence>
<accession>A0ABV5VXG8</accession>
<evidence type="ECO:0000313" key="2">
    <source>
        <dbReference type="EMBL" id="MFB9752965.1"/>
    </source>
</evidence>
<gene>
    <name evidence="2" type="ORF">ACFFNY_15480</name>
</gene>
<proteinExistence type="predicted"/>
<organism evidence="2 3">
    <name type="scientific">Paenibacillus hodogayensis</name>
    <dbReference type="NCBI Taxonomy" id="279208"/>
    <lineage>
        <taxon>Bacteria</taxon>
        <taxon>Bacillati</taxon>
        <taxon>Bacillota</taxon>
        <taxon>Bacilli</taxon>
        <taxon>Bacillales</taxon>
        <taxon>Paenibacillaceae</taxon>
        <taxon>Paenibacillus</taxon>
    </lineage>
</organism>
<name>A0ABV5VXG8_9BACL</name>
<feature type="region of interest" description="Disordered" evidence="1">
    <location>
        <begin position="1"/>
        <end position="72"/>
    </location>
</feature>
<dbReference type="RefSeq" id="WP_344902750.1">
    <property type="nucleotide sequence ID" value="NZ_BAAAYO010000001.1"/>
</dbReference>
<dbReference type="Pfam" id="PF13217">
    <property type="entry name" value="DUF4025"/>
    <property type="match status" value="1"/>
</dbReference>
<reference evidence="2 3" key="1">
    <citation type="submission" date="2024-09" db="EMBL/GenBank/DDBJ databases">
        <authorList>
            <person name="Sun Q."/>
            <person name="Mori K."/>
        </authorList>
    </citation>
    <scope>NUCLEOTIDE SEQUENCE [LARGE SCALE GENOMIC DNA]</scope>
    <source>
        <strain evidence="2 3">JCM 12520</strain>
    </source>
</reference>
<protein>
    <submittedName>
        <fullName evidence="2">YozQ family protein</fullName>
    </submittedName>
</protein>
<sequence length="72" mass="7523">MADEAKRSLNEHAAEVASQSFDPSDYGSESPVSQGLAVTHEQANDVYTAGTCGHAPKLESGELSEPSQTSDV</sequence>
<evidence type="ECO:0000256" key="1">
    <source>
        <dbReference type="SAM" id="MobiDB-lite"/>
    </source>
</evidence>
<dbReference type="EMBL" id="JBHMAG010000012">
    <property type="protein sequence ID" value="MFB9752965.1"/>
    <property type="molecule type" value="Genomic_DNA"/>
</dbReference>
<dbReference type="InterPro" id="IPR025100">
    <property type="entry name" value="DUF4025"/>
</dbReference>
<comment type="caution">
    <text evidence="2">The sequence shown here is derived from an EMBL/GenBank/DDBJ whole genome shotgun (WGS) entry which is preliminary data.</text>
</comment>
<keyword evidence="3" id="KW-1185">Reference proteome</keyword>